<evidence type="ECO:0000313" key="2">
    <source>
        <dbReference type="Proteomes" id="UP000184159"/>
    </source>
</evidence>
<protein>
    <submittedName>
        <fullName evidence="1">Uncharacterized protein</fullName>
    </submittedName>
</protein>
<dbReference type="AlphaFoldDB" id="A0A1M5F7G8"/>
<dbReference type="RefSeq" id="WP_072961923.1">
    <property type="nucleotide sequence ID" value="NZ_FQUH01000019.1"/>
</dbReference>
<keyword evidence="2" id="KW-1185">Reference proteome</keyword>
<name>A0A1M5F7G8_VIBGA</name>
<proteinExistence type="predicted"/>
<dbReference type="Proteomes" id="UP000184159">
    <property type="component" value="Unassembled WGS sequence"/>
</dbReference>
<gene>
    <name evidence="1" type="ORF">SAMN02745781_03379</name>
</gene>
<reference evidence="2" key="1">
    <citation type="submission" date="2016-11" db="EMBL/GenBank/DDBJ databases">
        <authorList>
            <person name="Varghese N."/>
            <person name="Submissions S."/>
        </authorList>
    </citation>
    <scope>NUCLEOTIDE SEQUENCE [LARGE SCALE GENOMIC DNA]</scope>
    <source>
        <strain evidence="2">DSM 21264</strain>
    </source>
</reference>
<accession>A0A1M5F7G8</accession>
<sequence length="65" mass="7282">MKKAKVIITILENQDQKIEIRCQCQDGSSKALNSMALDIAKDLAPVVQNTIQNMNFKKKGLINVH</sequence>
<organism evidence="1 2">
    <name type="scientific">Vibrio gazogenes DSM 21264 = NBRC 103151</name>
    <dbReference type="NCBI Taxonomy" id="1123492"/>
    <lineage>
        <taxon>Bacteria</taxon>
        <taxon>Pseudomonadati</taxon>
        <taxon>Pseudomonadota</taxon>
        <taxon>Gammaproteobacteria</taxon>
        <taxon>Vibrionales</taxon>
        <taxon>Vibrionaceae</taxon>
        <taxon>Vibrio</taxon>
    </lineage>
</organism>
<evidence type="ECO:0000313" key="1">
    <source>
        <dbReference type="EMBL" id="SHF87459.1"/>
    </source>
</evidence>
<dbReference type="EMBL" id="FQUH01000019">
    <property type="protein sequence ID" value="SHF87459.1"/>
    <property type="molecule type" value="Genomic_DNA"/>
</dbReference>